<protein>
    <submittedName>
        <fullName evidence="1">Uncharacterized protein</fullName>
    </submittedName>
</protein>
<evidence type="ECO:0000313" key="1">
    <source>
        <dbReference type="EMBL" id="KAJ8934158.1"/>
    </source>
</evidence>
<comment type="caution">
    <text evidence="1">The sequence shown here is derived from an EMBL/GenBank/DDBJ whole genome shotgun (WGS) entry which is preliminary data.</text>
</comment>
<evidence type="ECO:0000313" key="2">
    <source>
        <dbReference type="Proteomes" id="UP001162156"/>
    </source>
</evidence>
<gene>
    <name evidence="1" type="ORF">NQ314_013540</name>
</gene>
<name>A0AAV8X6L5_9CUCU</name>
<proteinExistence type="predicted"/>
<dbReference type="Proteomes" id="UP001162156">
    <property type="component" value="Unassembled WGS sequence"/>
</dbReference>
<sequence>MLEQDVRSSGLINAKTLTKSKDDSFKKNLDIHHPRNDIWRSETVLTVFTDMWLYNDQVNESANNLNNSFNVTPTMVNLFLNSVYKYLS</sequence>
<keyword evidence="2" id="KW-1185">Reference proteome</keyword>
<accession>A0AAV8X6L5</accession>
<dbReference type="EMBL" id="JANEYF010003762">
    <property type="protein sequence ID" value="KAJ8934158.1"/>
    <property type="molecule type" value="Genomic_DNA"/>
</dbReference>
<reference evidence="1" key="1">
    <citation type="journal article" date="2023" name="Insect Mol. Biol.">
        <title>Genome sequencing provides insights into the evolution of gene families encoding plant cell wall-degrading enzymes in longhorned beetles.</title>
        <authorList>
            <person name="Shin N.R."/>
            <person name="Okamura Y."/>
            <person name="Kirsch R."/>
            <person name="Pauchet Y."/>
        </authorList>
    </citation>
    <scope>NUCLEOTIDE SEQUENCE</scope>
    <source>
        <strain evidence="1">RBIC_L_NR</strain>
    </source>
</reference>
<dbReference type="AlphaFoldDB" id="A0AAV8X6L5"/>
<organism evidence="1 2">
    <name type="scientific">Rhamnusium bicolor</name>
    <dbReference type="NCBI Taxonomy" id="1586634"/>
    <lineage>
        <taxon>Eukaryota</taxon>
        <taxon>Metazoa</taxon>
        <taxon>Ecdysozoa</taxon>
        <taxon>Arthropoda</taxon>
        <taxon>Hexapoda</taxon>
        <taxon>Insecta</taxon>
        <taxon>Pterygota</taxon>
        <taxon>Neoptera</taxon>
        <taxon>Endopterygota</taxon>
        <taxon>Coleoptera</taxon>
        <taxon>Polyphaga</taxon>
        <taxon>Cucujiformia</taxon>
        <taxon>Chrysomeloidea</taxon>
        <taxon>Cerambycidae</taxon>
        <taxon>Lepturinae</taxon>
        <taxon>Rhagiini</taxon>
        <taxon>Rhamnusium</taxon>
    </lineage>
</organism>